<dbReference type="PANTHER" id="PTHR39210:SF1">
    <property type="entry name" value="HEPARIN-SULFATE LYASE"/>
    <property type="match status" value="1"/>
</dbReference>
<proteinExistence type="predicted"/>
<keyword evidence="2" id="KW-0732">Signal</keyword>
<dbReference type="InterPro" id="IPR008929">
    <property type="entry name" value="Chondroitin_lyas"/>
</dbReference>
<evidence type="ECO:0000256" key="1">
    <source>
        <dbReference type="ARBA" id="ARBA00004418"/>
    </source>
</evidence>
<dbReference type="PANTHER" id="PTHR39210">
    <property type="entry name" value="HEPARIN-SULFATE LYASE"/>
    <property type="match status" value="1"/>
</dbReference>
<dbReference type="Pfam" id="PF05426">
    <property type="entry name" value="Alginate_lyase"/>
    <property type="match status" value="1"/>
</dbReference>
<evidence type="ECO:0000256" key="3">
    <source>
        <dbReference type="ARBA" id="ARBA00022764"/>
    </source>
</evidence>
<feature type="domain" description="Alginate lyase" evidence="5">
    <location>
        <begin position="96"/>
        <end position="318"/>
    </location>
</feature>
<evidence type="ECO:0000256" key="2">
    <source>
        <dbReference type="ARBA" id="ARBA00022729"/>
    </source>
</evidence>
<keyword evidence="8" id="KW-1185">Reference proteome</keyword>
<evidence type="ECO:0000259" key="6">
    <source>
        <dbReference type="Pfam" id="PF07940"/>
    </source>
</evidence>
<dbReference type="Proteomes" id="UP001501496">
    <property type="component" value="Unassembled WGS sequence"/>
</dbReference>
<organism evidence="7 8">
    <name type="scientific">Postechiella marina</name>
    <dbReference type="NCBI Taxonomy" id="943941"/>
    <lineage>
        <taxon>Bacteria</taxon>
        <taxon>Pseudomonadati</taxon>
        <taxon>Bacteroidota</taxon>
        <taxon>Flavobacteriia</taxon>
        <taxon>Flavobacteriales</taxon>
        <taxon>Flavobacteriaceae</taxon>
        <taxon>Postechiella</taxon>
    </lineage>
</organism>
<comment type="caution">
    <text evidence="7">The sequence shown here is derived from an EMBL/GenBank/DDBJ whole genome shotgun (WGS) entry which is preliminary data.</text>
</comment>
<name>A0ABP8C321_9FLAO</name>
<accession>A0ABP8C321</accession>
<keyword evidence="3" id="KW-0574">Periplasm</keyword>
<evidence type="ECO:0000313" key="7">
    <source>
        <dbReference type="EMBL" id="GAA4232799.1"/>
    </source>
</evidence>
<dbReference type="InterPro" id="IPR012480">
    <property type="entry name" value="Hepar_II_III_C"/>
</dbReference>
<evidence type="ECO:0000259" key="5">
    <source>
        <dbReference type="Pfam" id="PF05426"/>
    </source>
</evidence>
<comment type="subcellular location">
    <subcellularLocation>
        <location evidence="1">Periplasm</location>
    </subcellularLocation>
</comment>
<dbReference type="Gene3D" id="2.70.98.70">
    <property type="match status" value="1"/>
</dbReference>
<dbReference type="InterPro" id="IPR008397">
    <property type="entry name" value="Alginate_lyase_dom"/>
</dbReference>
<dbReference type="SUPFAM" id="SSF48230">
    <property type="entry name" value="Chondroitin AC/alginate lyase"/>
    <property type="match status" value="1"/>
</dbReference>
<feature type="domain" description="Heparinase II/III-like C-terminal" evidence="6">
    <location>
        <begin position="394"/>
        <end position="564"/>
    </location>
</feature>
<evidence type="ECO:0008006" key="9">
    <source>
        <dbReference type="Google" id="ProtNLM"/>
    </source>
</evidence>
<dbReference type="Pfam" id="PF07940">
    <property type="entry name" value="Hepar_II_III_C"/>
    <property type="match status" value="1"/>
</dbReference>
<sequence>MFLAIVSCKDKVNTSRANEVVSGQGHPKLILTKQGVLDIKKALGTVPIFDASLSATKAEVDAEIEEGIDVPVPKDLSGGYTHERHKRNFLMLQKAGVLFQILDNDKYAIYVRDMLMAYAKLYPTLPVHPQTRSYARGKLFWQCLNDSNWLVYTAQAYDCVYEWLSEKDRNILENDLFIPFAKFISEGNPQFFNRVHNHSTWGNVAVGMLALVIDNDELLENALIGLKVDNLKAGMKDNDGGLIQVEGQKLGFYGNLDEPFSPDGYYNEGPYYQRYAMYPFLIFAQALQNVKPELKVLEYKDGVLLKAVNALINLTDANGNFFPLNDGQKGMSYYTDALVSAVDIAYYYGGKNPELLSIAKKQNKVVLDDTGLSVAMGVKAGLELPFQKKSINLSDGKNGDEGGVGVLRSHGLELVYKYASQGSSHGHYDKLSFSLYENGNEVIQDYGLSRFVNIEQKGGGNYLKENKTWAKQTIAHNTLSVNGQNHFKGKFEIGSKHHSELYFYNDEQPNVQIISATEDNAYPGTKMLRTFALVKDGDFEKPFVIDLLKVKSLTKNQYDLPYYYLGHIMKTNFEYNSFSQLKPLGKNNGYQHLWNEALGKPTEDYTVFSWKNNNLFYTLTTTSSKADQLILARIGANDPEYNLRKDPSFILRRKDVKNTTFASVIESHGSYSPVSELALNAYSHLSSLKIILDNEDYTAIELITKSNKSKVFILSNKDNSKDKNHNIKIGDKNYNWIGAYYYR</sequence>
<dbReference type="EMBL" id="BAABCA010000002">
    <property type="protein sequence ID" value="GAA4232799.1"/>
    <property type="molecule type" value="Genomic_DNA"/>
</dbReference>
<reference evidence="8" key="1">
    <citation type="journal article" date="2019" name="Int. J. Syst. Evol. Microbiol.">
        <title>The Global Catalogue of Microorganisms (GCM) 10K type strain sequencing project: providing services to taxonomists for standard genome sequencing and annotation.</title>
        <authorList>
            <consortium name="The Broad Institute Genomics Platform"/>
            <consortium name="The Broad Institute Genome Sequencing Center for Infectious Disease"/>
            <person name="Wu L."/>
            <person name="Ma J."/>
        </authorList>
    </citation>
    <scope>NUCLEOTIDE SEQUENCE [LARGE SCALE GENOMIC DNA]</scope>
    <source>
        <strain evidence="8">JCM 17630</strain>
    </source>
</reference>
<evidence type="ECO:0000313" key="8">
    <source>
        <dbReference type="Proteomes" id="UP001501496"/>
    </source>
</evidence>
<protein>
    <recommendedName>
        <fullName evidence="9">Alginate lyase</fullName>
    </recommendedName>
</protein>
<dbReference type="Gene3D" id="1.50.10.100">
    <property type="entry name" value="Chondroitin AC/alginate lyase"/>
    <property type="match status" value="1"/>
</dbReference>
<keyword evidence="4" id="KW-0456">Lyase</keyword>
<gene>
    <name evidence="7" type="ORF">GCM10022291_08320</name>
</gene>
<evidence type="ECO:0000256" key="4">
    <source>
        <dbReference type="ARBA" id="ARBA00023239"/>
    </source>
</evidence>